<protein>
    <submittedName>
        <fullName evidence="1">Uncharacterized protein</fullName>
    </submittedName>
</protein>
<evidence type="ECO:0000313" key="1">
    <source>
        <dbReference type="EMBL" id="QIZ23448.1"/>
    </source>
</evidence>
<dbReference type="EMBL" id="MN961672">
    <property type="protein sequence ID" value="QIZ23448.1"/>
    <property type="molecule type" value="Genomic_DNA"/>
</dbReference>
<name>A0A6H1Q8Z1_PSEAI</name>
<accession>A0A6H1Q8Z1</accession>
<geneLocation type="plasmid" evidence="1">
    <name>pPA15W-NR</name>
</geneLocation>
<reference evidence="1" key="1">
    <citation type="submission" date="2020-01" db="EMBL/GenBank/DDBJ databases">
        <authorList>
            <person name="Zhou D."/>
        </authorList>
    </citation>
    <scope>NUCLEOTIDE SEQUENCE</scope>
    <source>
        <strain evidence="1">PA15W</strain>
        <plasmid evidence="1">pPA15W-NR</plasmid>
    </source>
</reference>
<keyword evidence="1" id="KW-0614">Plasmid</keyword>
<proteinExistence type="predicted"/>
<organism evidence="1">
    <name type="scientific">Pseudomonas aeruginosa</name>
    <dbReference type="NCBI Taxonomy" id="287"/>
    <lineage>
        <taxon>Bacteria</taxon>
        <taxon>Pseudomonadati</taxon>
        <taxon>Pseudomonadota</taxon>
        <taxon>Gammaproteobacteria</taxon>
        <taxon>Pseudomonadales</taxon>
        <taxon>Pseudomonadaceae</taxon>
        <taxon>Pseudomonas</taxon>
    </lineage>
</organism>
<dbReference type="AlphaFoldDB" id="A0A6H1Q8Z1"/>
<sequence>MALNHSPLEVEGDLRMFRCELGDECFELVSTLYRRGADQTADSICSCS</sequence>